<gene>
    <name evidence="5" type="ORF">MNBD_ACTINO02-3056</name>
</gene>
<keyword evidence="2" id="KW-0648">Protein biosynthesis</keyword>
<organism evidence="5">
    <name type="scientific">hydrothermal vent metagenome</name>
    <dbReference type="NCBI Taxonomy" id="652676"/>
    <lineage>
        <taxon>unclassified sequences</taxon>
        <taxon>metagenomes</taxon>
        <taxon>ecological metagenomes</taxon>
    </lineage>
</organism>
<dbReference type="InterPro" id="IPR036754">
    <property type="entry name" value="YbaK/aa-tRNA-synt-asso_dom_sf"/>
</dbReference>
<dbReference type="SUPFAM" id="SSF55826">
    <property type="entry name" value="YbaK/ProRS associated domain"/>
    <property type="match status" value="1"/>
</dbReference>
<sequence length="168" mass="18237">MSWVYRQQAVSTKTNAMRILDRAGIGYTTAVYDLTLEEFSAEAVAECLGVPYGQVFKTLCVRSNTGECVFAVVPGGSELDLKGLARTAGYKKVELVPVREVELLTGYPRGAVTVMAAKRQFPVYVDDTVNDWDSIAVSAGIRGLQILLTPDNYTTVTRAMTATIATQT</sequence>
<dbReference type="InterPro" id="IPR007214">
    <property type="entry name" value="YbaK/aa-tRNA-synth-assoc-dom"/>
</dbReference>
<reference evidence="5" key="1">
    <citation type="submission" date="2018-06" db="EMBL/GenBank/DDBJ databases">
        <authorList>
            <person name="Zhirakovskaya E."/>
        </authorList>
    </citation>
    <scope>NUCLEOTIDE SEQUENCE</scope>
</reference>
<dbReference type="InterPro" id="IPR004369">
    <property type="entry name" value="Prolyl-tRNA_editing_YbaK/EbsC"/>
</dbReference>
<protein>
    <recommendedName>
        <fullName evidence="4">YbaK/aminoacyl-tRNA synthetase-associated domain-containing protein</fullName>
    </recommendedName>
</protein>
<evidence type="ECO:0000256" key="2">
    <source>
        <dbReference type="ARBA" id="ARBA00022917"/>
    </source>
</evidence>
<dbReference type="GO" id="GO:0002161">
    <property type="term" value="F:aminoacyl-tRNA deacylase activity"/>
    <property type="evidence" value="ECO:0007669"/>
    <property type="project" value="InterPro"/>
</dbReference>
<dbReference type="GO" id="GO:0016829">
    <property type="term" value="F:lyase activity"/>
    <property type="evidence" value="ECO:0007669"/>
    <property type="project" value="UniProtKB-KW"/>
</dbReference>
<dbReference type="CDD" id="cd00002">
    <property type="entry name" value="YbaK_deacylase"/>
    <property type="match status" value="1"/>
</dbReference>
<evidence type="ECO:0000313" key="5">
    <source>
        <dbReference type="EMBL" id="VAW09735.1"/>
    </source>
</evidence>
<name>A0A3B0SV10_9ZZZZ</name>
<dbReference type="PIRSF" id="PIRSF006181">
    <property type="entry name" value="EbsC_YbaK"/>
    <property type="match status" value="1"/>
</dbReference>
<dbReference type="EMBL" id="UOEK01000643">
    <property type="protein sequence ID" value="VAW09735.1"/>
    <property type="molecule type" value="Genomic_DNA"/>
</dbReference>
<dbReference type="PANTHER" id="PTHR30411:SF0">
    <property type="entry name" value="CYS-TRNA(PRO)_CYS-TRNA(CYS) DEACYLASE YBAK"/>
    <property type="match status" value="1"/>
</dbReference>
<dbReference type="PANTHER" id="PTHR30411">
    <property type="entry name" value="CYTOPLASMIC PROTEIN"/>
    <property type="match status" value="1"/>
</dbReference>
<dbReference type="Pfam" id="PF04073">
    <property type="entry name" value="tRNA_edit"/>
    <property type="match status" value="1"/>
</dbReference>
<evidence type="ECO:0000256" key="1">
    <source>
        <dbReference type="ARBA" id="ARBA00009798"/>
    </source>
</evidence>
<comment type="similarity">
    <text evidence="1">Belongs to the prolyl-tRNA editing family. YbaK/EbsC subfamily.</text>
</comment>
<dbReference type="Gene3D" id="3.90.960.10">
    <property type="entry name" value="YbaK/aminoacyl-tRNA synthetase-associated domain"/>
    <property type="match status" value="1"/>
</dbReference>
<evidence type="ECO:0000259" key="4">
    <source>
        <dbReference type="Pfam" id="PF04073"/>
    </source>
</evidence>
<feature type="domain" description="YbaK/aminoacyl-tRNA synthetase-associated" evidence="4">
    <location>
        <begin position="40"/>
        <end position="152"/>
    </location>
</feature>
<dbReference type="GO" id="GO:0006412">
    <property type="term" value="P:translation"/>
    <property type="evidence" value="ECO:0007669"/>
    <property type="project" value="UniProtKB-KW"/>
</dbReference>
<proteinExistence type="inferred from homology"/>
<dbReference type="AlphaFoldDB" id="A0A3B0SV10"/>
<keyword evidence="3" id="KW-0456">Lyase</keyword>
<accession>A0A3B0SV10</accession>
<evidence type="ECO:0000256" key="3">
    <source>
        <dbReference type="ARBA" id="ARBA00023239"/>
    </source>
</evidence>